<evidence type="ECO:0000313" key="3">
    <source>
        <dbReference type="Proteomes" id="UP000244336"/>
    </source>
</evidence>
<feature type="region of interest" description="Disordered" evidence="1">
    <location>
        <begin position="1"/>
        <end position="55"/>
    </location>
</feature>
<proteinExistence type="predicted"/>
<gene>
    <name evidence="2" type="ORF">GQ55_9G474700</name>
</gene>
<accession>A0A2T7CCK5</accession>
<feature type="compositionally biased region" description="Low complexity" evidence="1">
    <location>
        <begin position="1"/>
        <end position="21"/>
    </location>
</feature>
<sequence length="80" mass="8760">MPPSTTSPTTSQQRLHPTPAHRLPPPPPPSPPAPRTLTLIPSPPTPRDRPGRRPRRAFCVLFGLRVLPPRLPSSRGARGR</sequence>
<dbReference type="Proteomes" id="UP000244336">
    <property type="component" value="Chromosome 9"/>
</dbReference>
<protein>
    <submittedName>
        <fullName evidence="2">Uncharacterized protein</fullName>
    </submittedName>
</protein>
<reference evidence="2 3" key="1">
    <citation type="submission" date="2018-04" db="EMBL/GenBank/DDBJ databases">
        <title>WGS assembly of Panicum hallii var. hallii HAL2.</title>
        <authorList>
            <person name="Lovell J."/>
            <person name="Jenkins J."/>
            <person name="Lowry D."/>
            <person name="Mamidi S."/>
            <person name="Sreedasyam A."/>
            <person name="Weng X."/>
            <person name="Barry K."/>
            <person name="Bonette J."/>
            <person name="Campitelli B."/>
            <person name="Daum C."/>
            <person name="Gordon S."/>
            <person name="Gould B."/>
            <person name="Lipzen A."/>
            <person name="MacQueen A."/>
            <person name="Palacio-Mejia J."/>
            <person name="Plott C."/>
            <person name="Shakirov E."/>
            <person name="Shu S."/>
            <person name="Yoshinaga Y."/>
            <person name="Zane M."/>
            <person name="Rokhsar D."/>
            <person name="Grimwood J."/>
            <person name="Schmutz J."/>
            <person name="Juenger T."/>
        </authorList>
    </citation>
    <scope>NUCLEOTIDE SEQUENCE [LARGE SCALE GENOMIC DNA]</scope>
    <source>
        <strain evidence="3">cv. HAL2</strain>
    </source>
</reference>
<dbReference type="AlphaFoldDB" id="A0A2T7CCK5"/>
<organism evidence="2 3">
    <name type="scientific">Panicum hallii var. hallii</name>
    <dbReference type="NCBI Taxonomy" id="1504633"/>
    <lineage>
        <taxon>Eukaryota</taxon>
        <taxon>Viridiplantae</taxon>
        <taxon>Streptophyta</taxon>
        <taxon>Embryophyta</taxon>
        <taxon>Tracheophyta</taxon>
        <taxon>Spermatophyta</taxon>
        <taxon>Magnoliopsida</taxon>
        <taxon>Liliopsida</taxon>
        <taxon>Poales</taxon>
        <taxon>Poaceae</taxon>
        <taxon>PACMAD clade</taxon>
        <taxon>Panicoideae</taxon>
        <taxon>Panicodae</taxon>
        <taxon>Paniceae</taxon>
        <taxon>Panicinae</taxon>
        <taxon>Panicum</taxon>
        <taxon>Panicum sect. Panicum</taxon>
    </lineage>
</organism>
<evidence type="ECO:0000256" key="1">
    <source>
        <dbReference type="SAM" id="MobiDB-lite"/>
    </source>
</evidence>
<keyword evidence="3" id="KW-1185">Reference proteome</keyword>
<name>A0A2T7CCK5_9POAL</name>
<dbReference type="EMBL" id="CM009757">
    <property type="protein sequence ID" value="PUZ41080.1"/>
    <property type="molecule type" value="Genomic_DNA"/>
</dbReference>
<feature type="compositionally biased region" description="Pro residues" evidence="1">
    <location>
        <begin position="22"/>
        <end position="34"/>
    </location>
</feature>
<dbReference type="Gramene" id="PUZ41080">
    <property type="protein sequence ID" value="PUZ41080"/>
    <property type="gene ID" value="GQ55_9G474700"/>
</dbReference>
<evidence type="ECO:0000313" key="2">
    <source>
        <dbReference type="EMBL" id="PUZ41080.1"/>
    </source>
</evidence>